<name>A0A085B6I2_9FLAO</name>
<dbReference type="SUPFAM" id="SSF46894">
    <property type="entry name" value="C-terminal effector domain of the bipartite response regulators"/>
    <property type="match status" value="1"/>
</dbReference>
<keyword evidence="1" id="KW-1133">Transmembrane helix</keyword>
<reference evidence="3 4" key="1">
    <citation type="submission" date="2014-07" db="EMBL/GenBank/DDBJ databases">
        <title>Epilithonimonas lactis LMG 22401 Genome.</title>
        <authorList>
            <person name="Pipes S.E."/>
            <person name="Stropko S.J."/>
        </authorList>
    </citation>
    <scope>NUCLEOTIDE SEQUENCE [LARGE SCALE GENOMIC DNA]</scope>
    <source>
        <strain evidence="3 4">LMG 24401</strain>
    </source>
</reference>
<gene>
    <name evidence="3" type="ORF">IO89_18260</name>
</gene>
<dbReference type="OrthoDB" id="9778366at2"/>
<feature type="transmembrane region" description="Helical" evidence="1">
    <location>
        <begin position="323"/>
        <end position="345"/>
    </location>
</feature>
<keyword evidence="2" id="KW-0732">Signal</keyword>
<proteinExistence type="predicted"/>
<dbReference type="Proteomes" id="UP000028623">
    <property type="component" value="Unassembled WGS sequence"/>
</dbReference>
<keyword evidence="1" id="KW-0812">Transmembrane</keyword>
<dbReference type="Pfam" id="PF13424">
    <property type="entry name" value="TPR_12"/>
    <property type="match status" value="2"/>
</dbReference>
<dbReference type="PANTHER" id="PTHR10098">
    <property type="entry name" value="RAPSYN-RELATED"/>
    <property type="match status" value="1"/>
</dbReference>
<feature type="chain" id="PRO_5001786544" evidence="2">
    <location>
        <begin position="38"/>
        <end position="502"/>
    </location>
</feature>
<organism evidence="3 4">
    <name type="scientific">Epilithonimonas lactis</name>
    <dbReference type="NCBI Taxonomy" id="421072"/>
    <lineage>
        <taxon>Bacteria</taxon>
        <taxon>Pseudomonadati</taxon>
        <taxon>Bacteroidota</taxon>
        <taxon>Flavobacteriia</taxon>
        <taxon>Flavobacteriales</taxon>
        <taxon>Weeksellaceae</taxon>
        <taxon>Chryseobacterium group</taxon>
        <taxon>Epilithonimonas</taxon>
    </lineage>
</organism>
<dbReference type="InterPro" id="IPR036388">
    <property type="entry name" value="WH-like_DNA-bd_sf"/>
</dbReference>
<accession>A0A085B6I2</accession>
<dbReference type="EMBL" id="JPLY01000008">
    <property type="protein sequence ID" value="KFC18077.1"/>
    <property type="molecule type" value="Genomic_DNA"/>
</dbReference>
<protein>
    <submittedName>
        <fullName evidence="3">Uncharacterized protein</fullName>
    </submittedName>
</protein>
<evidence type="ECO:0000313" key="4">
    <source>
        <dbReference type="Proteomes" id="UP000028623"/>
    </source>
</evidence>
<keyword evidence="1" id="KW-0472">Membrane</keyword>
<evidence type="ECO:0000313" key="3">
    <source>
        <dbReference type="EMBL" id="KFC18077.1"/>
    </source>
</evidence>
<dbReference type="PROSITE" id="PS51257">
    <property type="entry name" value="PROKAR_LIPOPROTEIN"/>
    <property type="match status" value="1"/>
</dbReference>
<dbReference type="GO" id="GO:0003677">
    <property type="term" value="F:DNA binding"/>
    <property type="evidence" value="ECO:0007669"/>
    <property type="project" value="InterPro"/>
</dbReference>
<comment type="caution">
    <text evidence="3">The sequence shown here is derived from an EMBL/GenBank/DDBJ whole genome shotgun (WGS) entry which is preliminary data.</text>
</comment>
<dbReference type="InterPro" id="IPR019734">
    <property type="entry name" value="TPR_rpt"/>
</dbReference>
<evidence type="ECO:0000256" key="1">
    <source>
        <dbReference type="SAM" id="Phobius"/>
    </source>
</evidence>
<dbReference type="GO" id="GO:0006355">
    <property type="term" value="P:regulation of DNA-templated transcription"/>
    <property type="evidence" value="ECO:0007669"/>
    <property type="project" value="InterPro"/>
</dbReference>
<feature type="signal peptide" evidence="2">
    <location>
        <begin position="1"/>
        <end position="37"/>
    </location>
</feature>
<dbReference type="AlphaFoldDB" id="A0A085B6I2"/>
<evidence type="ECO:0000256" key="2">
    <source>
        <dbReference type="SAM" id="SignalP"/>
    </source>
</evidence>
<dbReference type="eggNOG" id="COG0457">
    <property type="taxonomic scope" value="Bacteria"/>
</dbReference>
<keyword evidence="4" id="KW-1185">Reference proteome</keyword>
<dbReference type="SMART" id="SM00028">
    <property type="entry name" value="TPR"/>
    <property type="match status" value="6"/>
</dbReference>
<dbReference type="Gene3D" id="1.25.40.10">
    <property type="entry name" value="Tetratricopeptide repeat domain"/>
    <property type="match status" value="1"/>
</dbReference>
<dbReference type="InterPro" id="IPR016032">
    <property type="entry name" value="Sig_transdc_resp-reg_C-effctor"/>
</dbReference>
<dbReference type="Gene3D" id="1.10.10.10">
    <property type="entry name" value="Winged helix-like DNA-binding domain superfamily/Winged helix DNA-binding domain"/>
    <property type="match status" value="1"/>
</dbReference>
<dbReference type="InterPro" id="IPR011990">
    <property type="entry name" value="TPR-like_helical_dom_sf"/>
</dbReference>
<sequence length="502" mass="57985">MKYKNLNLIIILKMSKLKSIINLCLILLFALSCSDNAEPSLKDKNSPKSTSADLRSLGDEQWHLGNYQEALLYFTKAYQKVKASGDVAETATLLNNLGLVHWRLENNTAAMECYTEAAALAEKTGMKRLLGLTHTNRAIILKEQRNFNEAFFQNNEAIRLFKDIDKPRDLAIAYNNQGQIYRYSKDYVQALKFYLLSLEECEKINYTEGMATAYQNLSTIYAKQGHQAEALDAARKCLKMSYAIKSKVRLSEGLYELSHTFDLFKVKDSALYYYKKHYEVEKSLMKANQSKILSQFQANLGIEVKNLRIKNLQNEQRIANDRFIFVGACVLIALLISAFFVYRYLSVIKFRKKQLELELESSKQLIQSKEEDLKTYIIDLTDKNNIISKLKEPEKEPIDIDYEVSELLEQKIFTDDGWDKFKKRFAEIYPDFFIRIRQIAIAVTEAEVRILVLMTLKLNGNEMANILGISPQSVRACKMRLKKKLQVNNYDSVETYLQSIFA</sequence>
<dbReference type="STRING" id="421072.SAMN04488097_3984"/>
<dbReference type="SUPFAM" id="SSF48452">
    <property type="entry name" value="TPR-like"/>
    <property type="match status" value="1"/>
</dbReference>